<evidence type="ECO:0000256" key="1">
    <source>
        <dbReference type="SAM" id="MobiDB-lite"/>
    </source>
</evidence>
<comment type="caution">
    <text evidence="2">The sequence shown here is derived from an EMBL/GenBank/DDBJ whole genome shotgun (WGS) entry which is preliminary data.</text>
</comment>
<name>A0AAV6TCM7_9ARAC</name>
<dbReference type="EMBL" id="JAFNEN010007697">
    <property type="protein sequence ID" value="KAG8155641.1"/>
    <property type="molecule type" value="Genomic_DNA"/>
</dbReference>
<proteinExistence type="predicted"/>
<dbReference type="AlphaFoldDB" id="A0AAV6TCM7"/>
<evidence type="ECO:0000313" key="2">
    <source>
        <dbReference type="EMBL" id="KAG8155641.1"/>
    </source>
</evidence>
<organism evidence="2 3">
    <name type="scientific">Oedothorax gibbosus</name>
    <dbReference type="NCBI Taxonomy" id="931172"/>
    <lineage>
        <taxon>Eukaryota</taxon>
        <taxon>Metazoa</taxon>
        <taxon>Ecdysozoa</taxon>
        <taxon>Arthropoda</taxon>
        <taxon>Chelicerata</taxon>
        <taxon>Arachnida</taxon>
        <taxon>Araneae</taxon>
        <taxon>Araneomorphae</taxon>
        <taxon>Entelegynae</taxon>
        <taxon>Araneoidea</taxon>
        <taxon>Linyphiidae</taxon>
        <taxon>Erigoninae</taxon>
        <taxon>Oedothorax</taxon>
    </lineage>
</organism>
<accession>A0AAV6TCM7</accession>
<dbReference type="Proteomes" id="UP000827092">
    <property type="component" value="Unassembled WGS sequence"/>
</dbReference>
<evidence type="ECO:0000313" key="3">
    <source>
        <dbReference type="Proteomes" id="UP000827092"/>
    </source>
</evidence>
<gene>
    <name evidence="2" type="ORF">JTE90_020430</name>
</gene>
<reference evidence="2 3" key="1">
    <citation type="journal article" date="2022" name="Nat. Ecol. Evol.">
        <title>A masculinizing supergene underlies an exaggerated male reproductive morph in a spider.</title>
        <authorList>
            <person name="Hendrickx F."/>
            <person name="De Corte Z."/>
            <person name="Sonet G."/>
            <person name="Van Belleghem S.M."/>
            <person name="Kostlbacher S."/>
            <person name="Vangestel C."/>
        </authorList>
    </citation>
    <scope>NUCLEOTIDE SEQUENCE [LARGE SCALE GENOMIC DNA]</scope>
    <source>
        <strain evidence="2">W744_W776</strain>
    </source>
</reference>
<feature type="compositionally biased region" description="Polar residues" evidence="1">
    <location>
        <begin position="117"/>
        <end position="138"/>
    </location>
</feature>
<keyword evidence="3" id="KW-1185">Reference proteome</keyword>
<feature type="non-terminal residue" evidence="2">
    <location>
        <position position="1"/>
    </location>
</feature>
<sequence length="138" mass="15086">GSFLPPPKPRPPIKTPVFSTSDELLYFFSGIIIRWIFPPYCPTTPTAFSPEGFTQTPLQRAIVQLGRSVGGPEMLSPEDVPNFNPNHLPKSWWGRNSKEAGASVGLHRSRAEFQTPPLATNSGTGDSSFFLSTPSLVE</sequence>
<feature type="region of interest" description="Disordered" evidence="1">
    <location>
        <begin position="115"/>
        <end position="138"/>
    </location>
</feature>
<protein>
    <submittedName>
        <fullName evidence="2">Uncharacterized protein</fullName>
    </submittedName>
</protein>